<feature type="compositionally biased region" description="Basic and acidic residues" evidence="1">
    <location>
        <begin position="54"/>
        <end position="78"/>
    </location>
</feature>
<sequence>MADSENMDDPKDLRDQRPDYVEDKSGSGDVDGEDHSEEEQPTVGTDPQDTGDTDVQKPHVELDEDAVREAEREGKGYR</sequence>
<reference evidence="2 3" key="1">
    <citation type="submission" date="2016-11" db="EMBL/GenBank/DDBJ databases">
        <title>Study of marine rhodopsin-containing bacteria.</title>
        <authorList>
            <person name="Yoshizawa S."/>
            <person name="Kumagai Y."/>
            <person name="Kogure K."/>
        </authorList>
    </citation>
    <scope>NUCLEOTIDE SEQUENCE [LARGE SCALE GENOMIC DNA]</scope>
    <source>
        <strain evidence="2 3">SAORIC-28</strain>
    </source>
</reference>
<feature type="compositionally biased region" description="Acidic residues" evidence="1">
    <location>
        <begin position="30"/>
        <end position="40"/>
    </location>
</feature>
<dbReference type="Proteomes" id="UP000216339">
    <property type="component" value="Unassembled WGS sequence"/>
</dbReference>
<feature type="region of interest" description="Disordered" evidence="1">
    <location>
        <begin position="1"/>
        <end position="78"/>
    </location>
</feature>
<keyword evidence="3" id="KW-1185">Reference proteome</keyword>
<feature type="compositionally biased region" description="Basic and acidic residues" evidence="1">
    <location>
        <begin position="8"/>
        <end position="26"/>
    </location>
</feature>
<name>A0A271J2E1_9BACT</name>
<comment type="caution">
    <text evidence="2">The sequence shown here is derived from an EMBL/GenBank/DDBJ whole genome shotgun (WGS) entry which is preliminary data.</text>
</comment>
<dbReference type="RefSeq" id="WP_095510546.1">
    <property type="nucleotide sequence ID" value="NZ_MQWD01000001.1"/>
</dbReference>
<evidence type="ECO:0000313" key="3">
    <source>
        <dbReference type="Proteomes" id="UP000216339"/>
    </source>
</evidence>
<proteinExistence type="predicted"/>
<dbReference type="OrthoDB" id="1525169at2"/>
<dbReference type="EMBL" id="MQWD01000001">
    <property type="protein sequence ID" value="PAP76879.1"/>
    <property type="molecule type" value="Genomic_DNA"/>
</dbReference>
<dbReference type="AlphaFoldDB" id="A0A271J2E1"/>
<evidence type="ECO:0000313" key="2">
    <source>
        <dbReference type="EMBL" id="PAP76879.1"/>
    </source>
</evidence>
<organism evidence="2 3">
    <name type="scientific">Rubrivirga marina</name>
    <dbReference type="NCBI Taxonomy" id="1196024"/>
    <lineage>
        <taxon>Bacteria</taxon>
        <taxon>Pseudomonadati</taxon>
        <taxon>Rhodothermota</taxon>
        <taxon>Rhodothermia</taxon>
        <taxon>Rhodothermales</taxon>
        <taxon>Rubricoccaceae</taxon>
        <taxon>Rubrivirga</taxon>
    </lineage>
</organism>
<protein>
    <submittedName>
        <fullName evidence="2">Uncharacterized protein</fullName>
    </submittedName>
</protein>
<evidence type="ECO:0000256" key="1">
    <source>
        <dbReference type="SAM" id="MobiDB-lite"/>
    </source>
</evidence>
<accession>A0A271J2E1</accession>
<gene>
    <name evidence="2" type="ORF">BSZ37_10760</name>
</gene>